<dbReference type="SUPFAM" id="SSF103196">
    <property type="entry name" value="Roadblock/LC7 domain"/>
    <property type="match status" value="1"/>
</dbReference>
<proteinExistence type="predicted"/>
<organism evidence="1">
    <name type="scientific">hydrothermal vent metagenome</name>
    <dbReference type="NCBI Taxonomy" id="652676"/>
    <lineage>
        <taxon>unclassified sequences</taxon>
        <taxon>metagenomes</taxon>
        <taxon>ecological metagenomes</taxon>
    </lineage>
</organism>
<reference evidence="1" key="1">
    <citation type="submission" date="2018-06" db="EMBL/GenBank/DDBJ databases">
        <authorList>
            <person name="Zhirakovskaya E."/>
        </authorList>
    </citation>
    <scope>NUCLEOTIDE SEQUENCE</scope>
</reference>
<dbReference type="Gene3D" id="3.30.450.30">
    <property type="entry name" value="Dynein light chain 2a, cytoplasmic"/>
    <property type="match status" value="1"/>
</dbReference>
<dbReference type="AlphaFoldDB" id="A0A3B0ZE51"/>
<protein>
    <submittedName>
        <fullName evidence="1">Uncharacterized protein</fullName>
    </submittedName>
</protein>
<gene>
    <name evidence="1" type="ORF">MNBD_GAMMA17-208</name>
</gene>
<accession>A0A3B0ZE51</accession>
<evidence type="ECO:0000313" key="1">
    <source>
        <dbReference type="EMBL" id="VAW89861.1"/>
    </source>
</evidence>
<dbReference type="EMBL" id="UOFQ01000157">
    <property type="protein sequence ID" value="VAW89861.1"/>
    <property type="molecule type" value="Genomic_DNA"/>
</dbReference>
<sequence>MNEYEFVENKFFLPSPAGVYYATSSNQKELTRGLLLALMMGEDSQAISQKTLSSWLGTNDETSLALLYKAQQLGWIRSYDKKTSIPSGSLEKLLPPLLAELSSTKKTLLADHQGFNLASHGFTHEAAEELSAMSADLSALRDRHKNLLSKNLNIKTEAIGLIDADGNSQLGFWPLHIGKHCFTLVMSGIPHFNQNNFTNLIWMLINRYASSEFFSSSSIRDIFMSSDDTPNQ</sequence>
<name>A0A3B0ZE51_9ZZZZ</name>